<evidence type="ECO:0000313" key="2">
    <source>
        <dbReference type="Proteomes" id="UP000718715"/>
    </source>
</evidence>
<sequence>MPTVEQIKFKTDVCYIPSQGMLKAQDSTQKLNLSEQYILTFLIDNHQRPVTKEELLKVGWPDRIVTEASLFQIIRALRVKLQEQQKGDIIETLPRVGYQIRDFQRETVSLSQQEQEESAIKKNWIKPVIAVGSLAVAALGSISWFYLNKDPNIPTFEVKHETIGTNKITYIALNAADLADLEQKADSIYQDNVEIFDKSTIKNRIIYMYKNMSGAYSVAWCRTEDNSNRCIPKTDFSYRISPEKWPAFAKLSSEQGEIFRDTPIIQTELSREPTAQVFTNYMDGSGIKSKVTHYYISKEEDGEMNYSFMSFITEKNSDYHHALSIRAAAVTIDPSKSQFIATTRIEPEMYHWAYADDGLNINKNKSIALNNEINLKNKHNALSVNHTYLLYHQDYLDLMLSASRGLYWVNNSQKVTELFRSSVAQATKK</sequence>
<reference evidence="1" key="1">
    <citation type="submission" date="2018-03" db="EMBL/GenBank/DDBJ databases">
        <title>Genomic characterization of a polymicrobial infection associated with a disease outbreak in Pacific white shrimp (Litopenaeus vannamei).</title>
        <authorList>
            <person name="Turner J.W."/>
            <person name="Bachand P.T."/>
            <person name="Tallman J."/>
            <person name="Elledge N.C."/>
            <person name="Pinnell L.J."/>
            <person name="Laughlin R.C."/>
            <person name="Zimba P.V."/>
        </authorList>
    </citation>
    <scope>NUCLEOTIDE SEQUENCE</scope>
    <source>
        <strain evidence="1">Hep-2b-22</strain>
    </source>
</reference>
<protein>
    <submittedName>
        <fullName evidence="1">Uncharacterized protein</fullName>
    </submittedName>
</protein>
<proteinExistence type="predicted"/>
<dbReference type="EMBL" id="PZOJ01000111">
    <property type="protein sequence ID" value="TMX73074.1"/>
    <property type="molecule type" value="Genomic_DNA"/>
</dbReference>
<name>A0ACD3T0Y7_PHODM</name>
<keyword evidence="2" id="KW-1185">Reference proteome</keyword>
<accession>A0ACD3T0Y7</accession>
<organism evidence="1 2">
    <name type="scientific">Photobacterium damselae</name>
    <dbReference type="NCBI Taxonomy" id="38293"/>
    <lineage>
        <taxon>Bacteria</taxon>
        <taxon>Pseudomonadati</taxon>
        <taxon>Pseudomonadota</taxon>
        <taxon>Gammaproteobacteria</taxon>
        <taxon>Vibrionales</taxon>
        <taxon>Vibrionaceae</taxon>
        <taxon>Photobacterium</taxon>
    </lineage>
</organism>
<dbReference type="Proteomes" id="UP000718715">
    <property type="component" value="Unassembled WGS sequence"/>
</dbReference>
<gene>
    <name evidence="1" type="ORF">DA092_15005</name>
</gene>
<comment type="caution">
    <text evidence="1">The sequence shown here is derived from an EMBL/GenBank/DDBJ whole genome shotgun (WGS) entry which is preliminary data.</text>
</comment>
<evidence type="ECO:0000313" key="1">
    <source>
        <dbReference type="EMBL" id="TMX73074.1"/>
    </source>
</evidence>